<evidence type="ECO:0000313" key="3">
    <source>
        <dbReference type="Proteomes" id="UP000004754"/>
    </source>
</evidence>
<evidence type="ECO:0000313" key="2">
    <source>
        <dbReference type="EMBL" id="EFV00681.1"/>
    </source>
</evidence>
<proteinExistence type="predicted"/>
<dbReference type="Pfam" id="PF00990">
    <property type="entry name" value="GGDEF"/>
    <property type="match status" value="1"/>
</dbReference>
<feature type="domain" description="GGDEF" evidence="1">
    <location>
        <begin position="298"/>
        <end position="429"/>
    </location>
</feature>
<reference evidence="2 3" key="1">
    <citation type="submission" date="2010-12" db="EMBL/GenBank/DDBJ databases">
        <authorList>
            <person name="Muzny D."/>
            <person name="Qin X."/>
            <person name="Deng J."/>
            <person name="Jiang H."/>
            <person name="Liu Y."/>
            <person name="Qu J."/>
            <person name="Song X.-Z."/>
            <person name="Zhang L."/>
            <person name="Thornton R."/>
            <person name="Coyle M."/>
            <person name="Francisco L."/>
            <person name="Jackson L."/>
            <person name="Javaid M."/>
            <person name="Korchina V."/>
            <person name="Kovar C."/>
            <person name="Mata R."/>
            <person name="Mathew T."/>
            <person name="Ngo R."/>
            <person name="Nguyen L."/>
            <person name="Nguyen N."/>
            <person name="Okwuonu G."/>
            <person name="Ongeri F."/>
            <person name="Pham C."/>
            <person name="Simmons D."/>
            <person name="Wilczek-Boney K."/>
            <person name="Hale W."/>
            <person name="Jakkamsetti A."/>
            <person name="Pham P."/>
            <person name="Ruth R."/>
            <person name="San Lucas F."/>
            <person name="Warren J."/>
            <person name="Zhang J."/>
            <person name="Zhao Z."/>
            <person name="Zhou C."/>
            <person name="Zhu D."/>
            <person name="Lee S."/>
            <person name="Bess C."/>
            <person name="Blankenburg K."/>
            <person name="Forbes L."/>
            <person name="Fu Q."/>
            <person name="Gubbala S."/>
            <person name="Hirani K."/>
            <person name="Jayaseelan J.C."/>
            <person name="Lara F."/>
            <person name="Munidasa M."/>
            <person name="Palculict T."/>
            <person name="Patil S."/>
            <person name="Pu L.-L."/>
            <person name="Saada N."/>
            <person name="Tang L."/>
            <person name="Weissenberger G."/>
            <person name="Zhu Y."/>
            <person name="Hemphill L."/>
            <person name="Shang Y."/>
            <person name="Youmans B."/>
            <person name="Ayvaz T."/>
            <person name="Ross M."/>
            <person name="Santibanez J."/>
            <person name="Aqrawi P."/>
            <person name="Gross S."/>
            <person name="Joshi V."/>
            <person name="Fowler G."/>
            <person name="Nazareth L."/>
            <person name="Reid J."/>
            <person name="Worley K."/>
            <person name="Petrosino J."/>
            <person name="Highlander S."/>
            <person name="Gibbs R."/>
        </authorList>
    </citation>
    <scope>NUCLEOTIDE SEQUENCE [LARGE SCALE GENOMIC DNA]</scope>
    <source>
        <strain evidence="2 3">ATCC 23263</strain>
    </source>
</reference>
<dbReference type="SUPFAM" id="SSF55073">
    <property type="entry name" value="Nucleotide cyclase"/>
    <property type="match status" value="1"/>
</dbReference>
<dbReference type="PROSITE" id="PS50887">
    <property type="entry name" value="GGDEF"/>
    <property type="match status" value="1"/>
</dbReference>
<keyword evidence="3" id="KW-1185">Reference proteome</keyword>
<dbReference type="Proteomes" id="UP000004754">
    <property type="component" value="Unassembled WGS sequence"/>
</dbReference>
<evidence type="ECO:0000259" key="1">
    <source>
        <dbReference type="PROSITE" id="PS50887"/>
    </source>
</evidence>
<dbReference type="InterPro" id="IPR052155">
    <property type="entry name" value="Biofilm_reg_signaling"/>
</dbReference>
<dbReference type="SMART" id="SM00267">
    <property type="entry name" value="GGDEF"/>
    <property type="match status" value="1"/>
</dbReference>
<dbReference type="Gene3D" id="3.30.450.20">
    <property type="entry name" value="PAS domain"/>
    <property type="match status" value="1"/>
</dbReference>
<dbReference type="EMBL" id="AEQN01000029">
    <property type="protein sequence ID" value="EFV00681.1"/>
    <property type="molecule type" value="Genomic_DNA"/>
</dbReference>
<dbReference type="RefSeq" id="WP_006599665.1">
    <property type="nucleotide sequence ID" value="NZ_GL622359.1"/>
</dbReference>
<dbReference type="HOGENOM" id="CLU_639137_0_0_9"/>
<gene>
    <name evidence="2" type="ORF">HMP0721_2243</name>
</gene>
<dbReference type="Gene3D" id="3.30.70.270">
    <property type="match status" value="1"/>
</dbReference>
<dbReference type="InterPro" id="IPR029787">
    <property type="entry name" value="Nucleotide_cyclase"/>
</dbReference>
<name>E6MJQ8_9FIRM</name>
<dbReference type="InterPro" id="IPR000160">
    <property type="entry name" value="GGDEF_dom"/>
</dbReference>
<organism evidence="2 3">
    <name type="scientific">Pseudoramibacter alactolyticus ATCC 23263</name>
    <dbReference type="NCBI Taxonomy" id="887929"/>
    <lineage>
        <taxon>Bacteria</taxon>
        <taxon>Bacillati</taxon>
        <taxon>Bacillota</taxon>
        <taxon>Clostridia</taxon>
        <taxon>Eubacteriales</taxon>
        <taxon>Eubacteriaceae</taxon>
        <taxon>Pseudoramibacter</taxon>
    </lineage>
</organism>
<protein>
    <recommendedName>
        <fullName evidence="1">GGDEF domain-containing protein</fullName>
    </recommendedName>
</protein>
<dbReference type="InterPro" id="IPR043128">
    <property type="entry name" value="Rev_trsase/Diguanyl_cyclase"/>
</dbReference>
<dbReference type="eggNOG" id="COG2199">
    <property type="taxonomic scope" value="Bacteria"/>
</dbReference>
<dbReference type="PANTHER" id="PTHR44757:SF2">
    <property type="entry name" value="BIOFILM ARCHITECTURE MAINTENANCE PROTEIN MBAA"/>
    <property type="match status" value="1"/>
</dbReference>
<dbReference type="PANTHER" id="PTHR44757">
    <property type="entry name" value="DIGUANYLATE CYCLASE DGCP"/>
    <property type="match status" value="1"/>
</dbReference>
<comment type="caution">
    <text evidence="2">The sequence shown here is derived from an EMBL/GenBank/DDBJ whole genome shotgun (WGS) entry which is preliminary data.</text>
</comment>
<dbReference type="NCBIfam" id="TIGR00254">
    <property type="entry name" value="GGDEF"/>
    <property type="match status" value="1"/>
</dbReference>
<dbReference type="AlphaFoldDB" id="E6MJQ8"/>
<sequence length="429" mass="48328">MTEVKNGMNTGVNEITEDFRYFDDLPCGVVIFELEKGRNLIPLYRNAWYRRLFGYVSPRQAALKDNVLARFYGEDRKRVAAMLMASAAGQAGEMTARLTFKNQNVIRVHLRIWCLERDYIQPKIGMAITGADNEDQVDPMAATHNQFYRNIAQNVAPVVYDYDIEQDRFFYIEHTQAGEICENIVDHYLEELRNDRRIHPSTVREYRKALAGDSQEDSVDFLGLRANGEYEWQRAKLRKIHVSDHDSLSLHMIGTIAPVGSDGGAKQRPVHMDRVTGLQDRDSTMTTIQWILEARDTSARAFVLFRLNGLSDVDDAMGDRVGDQLLHRLGQVLAHALQGQDVIGRYSGSVFVVFIRHADSRKVVESLWQNARAAMAGEADAHPEYPRIGVTAGIAYLPEDGGTLAEAEAVAANRLEAAAVDWERQAPMA</sequence>
<dbReference type="STRING" id="887929.HMP0721_2243"/>
<accession>E6MJQ8</accession>